<accession>A0A067Q084</accession>
<dbReference type="InParanoid" id="A0A067Q084"/>
<dbReference type="HOGENOM" id="CLU_2427301_0_0_1"/>
<proteinExistence type="predicted"/>
<reference evidence="2" key="1">
    <citation type="journal article" date="2014" name="Proc. Natl. Acad. Sci. U.S.A.">
        <title>Extensive sampling of basidiomycete genomes demonstrates inadequacy of the white-rot/brown-rot paradigm for wood decay fungi.</title>
        <authorList>
            <person name="Riley R."/>
            <person name="Salamov A.A."/>
            <person name="Brown D.W."/>
            <person name="Nagy L.G."/>
            <person name="Floudas D."/>
            <person name="Held B.W."/>
            <person name="Levasseur A."/>
            <person name="Lombard V."/>
            <person name="Morin E."/>
            <person name="Otillar R."/>
            <person name="Lindquist E.A."/>
            <person name="Sun H."/>
            <person name="LaButti K.M."/>
            <person name="Schmutz J."/>
            <person name="Jabbour D."/>
            <person name="Luo H."/>
            <person name="Baker S.E."/>
            <person name="Pisabarro A.G."/>
            <person name="Walton J.D."/>
            <person name="Blanchette R.A."/>
            <person name="Henrissat B."/>
            <person name="Martin F."/>
            <person name="Cullen D."/>
            <person name="Hibbett D.S."/>
            <person name="Grigoriev I.V."/>
        </authorList>
    </citation>
    <scope>NUCLEOTIDE SEQUENCE [LARGE SCALE GENOMIC DNA]</scope>
    <source>
        <strain evidence="2">MUCL 33604</strain>
    </source>
</reference>
<organism evidence="1 2">
    <name type="scientific">Jaapia argillacea MUCL 33604</name>
    <dbReference type="NCBI Taxonomy" id="933084"/>
    <lineage>
        <taxon>Eukaryota</taxon>
        <taxon>Fungi</taxon>
        <taxon>Dikarya</taxon>
        <taxon>Basidiomycota</taxon>
        <taxon>Agaricomycotina</taxon>
        <taxon>Agaricomycetes</taxon>
        <taxon>Agaricomycetidae</taxon>
        <taxon>Jaapiales</taxon>
        <taxon>Jaapiaceae</taxon>
        <taxon>Jaapia</taxon>
    </lineage>
</organism>
<gene>
    <name evidence="1" type="ORF">JAAARDRAFT_36806</name>
</gene>
<evidence type="ECO:0000313" key="2">
    <source>
        <dbReference type="Proteomes" id="UP000027265"/>
    </source>
</evidence>
<protein>
    <submittedName>
        <fullName evidence="1">Uncharacterized protein</fullName>
    </submittedName>
</protein>
<evidence type="ECO:0000313" key="1">
    <source>
        <dbReference type="EMBL" id="KDQ56006.1"/>
    </source>
</evidence>
<name>A0A067Q084_9AGAM</name>
<dbReference type="EMBL" id="KL197723">
    <property type="protein sequence ID" value="KDQ56006.1"/>
    <property type="molecule type" value="Genomic_DNA"/>
</dbReference>
<sequence length="91" mass="9540">MCPPGIGWICAIGIGFSSIHSATSSPPIIVGPGTEGLRINDLGGFQLKCSIRRRRPPYVRRLSLPTATSGPQMLARCVAVVVCGQFSVSAT</sequence>
<dbReference type="Proteomes" id="UP000027265">
    <property type="component" value="Unassembled WGS sequence"/>
</dbReference>
<keyword evidence="2" id="KW-1185">Reference proteome</keyword>
<dbReference type="AlphaFoldDB" id="A0A067Q084"/>